<dbReference type="PIRSF" id="PIRSF005211">
    <property type="entry name" value="Ab_hydro_YheT"/>
    <property type="match status" value="1"/>
</dbReference>
<dbReference type="GO" id="GO:0047372">
    <property type="term" value="F:monoacylglycerol lipase activity"/>
    <property type="evidence" value="ECO:0007669"/>
    <property type="project" value="TreeGrafter"/>
</dbReference>
<dbReference type="Gene3D" id="3.40.50.1820">
    <property type="entry name" value="alpha/beta hydrolase"/>
    <property type="match status" value="1"/>
</dbReference>
<comment type="similarity">
    <text evidence="1">Belongs to the AB hydrolase superfamily. AB hydrolase 4 family.</text>
</comment>
<evidence type="ECO:0000313" key="5">
    <source>
        <dbReference type="Proteomes" id="UP001364472"/>
    </source>
</evidence>
<dbReference type="InterPro" id="IPR000073">
    <property type="entry name" value="AB_hydrolase_1"/>
</dbReference>
<dbReference type="PANTHER" id="PTHR10794:SF63">
    <property type="entry name" value="ALPHA_BETA HYDROLASE 1, ISOFORM A"/>
    <property type="match status" value="1"/>
</dbReference>
<dbReference type="EMBL" id="JBBDHC010000001">
    <property type="protein sequence ID" value="MEJ1248202.1"/>
    <property type="molecule type" value="Genomic_DNA"/>
</dbReference>
<dbReference type="InterPro" id="IPR050960">
    <property type="entry name" value="AB_hydrolase_4_sf"/>
</dbReference>
<evidence type="ECO:0000259" key="3">
    <source>
        <dbReference type="Pfam" id="PF00561"/>
    </source>
</evidence>
<comment type="caution">
    <text evidence="4">The sequence shown here is derived from an EMBL/GenBank/DDBJ whole genome shotgun (WGS) entry which is preliminary data.</text>
</comment>
<dbReference type="Proteomes" id="UP001364472">
    <property type="component" value="Unassembled WGS sequence"/>
</dbReference>
<evidence type="ECO:0000313" key="4">
    <source>
        <dbReference type="EMBL" id="MEJ1248202.1"/>
    </source>
</evidence>
<feature type="domain" description="AB hydrolase-1" evidence="3">
    <location>
        <begin position="75"/>
        <end position="309"/>
    </location>
</feature>
<dbReference type="Pfam" id="PF00561">
    <property type="entry name" value="Abhydrolase_1"/>
    <property type="match status" value="1"/>
</dbReference>
<dbReference type="InterPro" id="IPR029058">
    <property type="entry name" value="AB_hydrolase_fold"/>
</dbReference>
<protein>
    <submittedName>
        <fullName evidence="4">Alpha/beta fold hydrolase</fullName>
    </submittedName>
</protein>
<feature type="active site" description="Charge relay system" evidence="2">
    <location>
        <position position="278"/>
    </location>
</feature>
<dbReference type="GO" id="GO:0034338">
    <property type="term" value="F:short-chain carboxylesterase activity"/>
    <property type="evidence" value="ECO:0007669"/>
    <property type="project" value="TreeGrafter"/>
</dbReference>
<name>A0AAW9QSK0_9GAMM</name>
<dbReference type="SUPFAM" id="SSF53474">
    <property type="entry name" value="alpha/beta-Hydrolases"/>
    <property type="match status" value="1"/>
</dbReference>
<dbReference type="PANTHER" id="PTHR10794">
    <property type="entry name" value="ABHYDROLASE DOMAIN-CONTAINING PROTEIN"/>
    <property type="match status" value="1"/>
</dbReference>
<dbReference type="InterPro" id="IPR012020">
    <property type="entry name" value="ABHD4"/>
</dbReference>
<feature type="active site" description="Charge relay system" evidence="2">
    <location>
        <position position="305"/>
    </location>
</feature>
<dbReference type="RefSeq" id="WP_337333912.1">
    <property type="nucleotide sequence ID" value="NZ_JBBDHC010000001.1"/>
</dbReference>
<keyword evidence="4" id="KW-0378">Hydrolase</keyword>
<sequence>MSLDPARFRPPAPLRNAHVQSVLASSRFRKIFTRRVAADLIAGAQELILDGGEGVRLQGFLTLQNHLPQARGLAVLVHGWEGSVDSSYILATGARLLDAGFDVFRLHLRDHGDTHALNRDLFHSCRIDEVVAAVGNLARRVPHRALCVAGYSLGGNFALRVALRAPAADLGLRHVAAVCPVISPRAGLEAIEAAPWFYQHYFMHKWGRSLRRKQAIFPDAFHFSASELRAGVRGLTRALVDRYTEFDSLDAYLDGYSVAGDRLAGLQVPASILTAADDPVIPVEDFRTLSLPPQVRLSIAPWGGHCGFLAGLRLDGLAEAWVTEQLAEACPAD</sequence>
<evidence type="ECO:0000256" key="1">
    <source>
        <dbReference type="ARBA" id="ARBA00010884"/>
    </source>
</evidence>
<keyword evidence="5" id="KW-1185">Reference proteome</keyword>
<evidence type="ECO:0000256" key="2">
    <source>
        <dbReference type="PIRSR" id="PIRSR005211-1"/>
    </source>
</evidence>
<reference evidence="4 5" key="1">
    <citation type="journal article" date="2016" name="Antonie Van Leeuwenhoek">
        <title>Denitratimonas tolerans gen. nov., sp. nov., a denitrifying bacterium isolated from a bioreactor for tannery wastewater treatment.</title>
        <authorList>
            <person name="Han S.I."/>
            <person name="Kim J.O."/>
            <person name="Lee Y.R."/>
            <person name="Ekpeghere K.I."/>
            <person name="Koh S.C."/>
            <person name="Whang K.S."/>
        </authorList>
    </citation>
    <scope>NUCLEOTIDE SEQUENCE [LARGE SCALE GENOMIC DNA]</scope>
    <source>
        <strain evidence="4 5">KACC 17565</strain>
    </source>
</reference>
<dbReference type="AlphaFoldDB" id="A0AAW9QSK0"/>
<accession>A0AAW9QSK0</accession>
<proteinExistence type="inferred from homology"/>
<feature type="active site" description="Charge relay system" evidence="2">
    <location>
        <position position="152"/>
    </location>
</feature>
<gene>
    <name evidence="4" type="ORF">WB794_00705</name>
</gene>
<organism evidence="4 5">
    <name type="scientific">Denitratimonas tolerans</name>
    <dbReference type="NCBI Taxonomy" id="1338420"/>
    <lineage>
        <taxon>Bacteria</taxon>
        <taxon>Pseudomonadati</taxon>
        <taxon>Pseudomonadota</taxon>
        <taxon>Gammaproteobacteria</taxon>
        <taxon>Lysobacterales</taxon>
        <taxon>Lysobacteraceae</taxon>
        <taxon>Denitratimonas</taxon>
    </lineage>
</organism>